<evidence type="ECO:0000259" key="4">
    <source>
        <dbReference type="Pfam" id="PF01648"/>
    </source>
</evidence>
<feature type="domain" description="4'-phosphopantetheinyl transferase" evidence="4">
    <location>
        <begin position="122"/>
        <end position="185"/>
    </location>
</feature>
<keyword evidence="2 5" id="KW-0808">Transferase</keyword>
<evidence type="ECO:0000313" key="6">
    <source>
        <dbReference type="Proteomes" id="UP001303236"/>
    </source>
</evidence>
<keyword evidence="6" id="KW-1185">Reference proteome</keyword>
<evidence type="ECO:0000256" key="2">
    <source>
        <dbReference type="ARBA" id="ARBA00022679"/>
    </source>
</evidence>
<gene>
    <name evidence="5" type="ORF">RI138_29920</name>
</gene>
<protein>
    <submittedName>
        <fullName evidence="5">4'-phosphopantetheinyl transferase superfamily protein</fullName>
    </submittedName>
</protein>
<dbReference type="InterPro" id="IPR037143">
    <property type="entry name" value="4-PPantetheinyl_Trfase_dom_sf"/>
</dbReference>
<dbReference type="PANTHER" id="PTHR12215">
    <property type="entry name" value="PHOSPHOPANTETHEINE TRANSFERASE"/>
    <property type="match status" value="1"/>
</dbReference>
<dbReference type="Gene3D" id="3.90.470.20">
    <property type="entry name" value="4'-phosphopantetheinyl transferase domain"/>
    <property type="match status" value="1"/>
</dbReference>
<dbReference type="InterPro" id="IPR050559">
    <property type="entry name" value="P-Pant_transferase_sf"/>
</dbReference>
<comment type="similarity">
    <text evidence="1">Belongs to the P-Pant transferase superfamily. Gsp/Sfp/HetI/AcpT family.</text>
</comment>
<proteinExistence type="inferred from homology"/>
<evidence type="ECO:0000313" key="5">
    <source>
        <dbReference type="EMBL" id="WNF30704.1"/>
    </source>
</evidence>
<accession>A0ABY9W5E9</accession>
<evidence type="ECO:0000256" key="3">
    <source>
        <dbReference type="SAM" id="MobiDB-lite"/>
    </source>
</evidence>
<dbReference type="PANTHER" id="PTHR12215:SF15">
    <property type="entry name" value="4'-PHOSPHOPANTETHEINYL TRANSFERASE SUPERFAMILY-RELATED"/>
    <property type="match status" value="1"/>
</dbReference>
<name>A0ABY9W5E9_9ACTN</name>
<feature type="region of interest" description="Disordered" evidence="3">
    <location>
        <begin position="177"/>
        <end position="199"/>
    </location>
</feature>
<dbReference type="SUPFAM" id="SSF56214">
    <property type="entry name" value="4'-phosphopantetheinyl transferase"/>
    <property type="match status" value="2"/>
</dbReference>
<sequence>MLTGPDREPPDGRTALAVVATTAEVLDRPDLDEGLLAPWERRRLARVRVPSRRDDVLAARLLLRLCAARFTGRQPHELLPAQFCAACERYGHGRPYLRGHPDVGVSLSHADGLVAAAAGPGAVGVDVEPAARPVGPPPVLARLMSEAELRAVGALPDPDRAVLRMWVRKEALLKAGHPGAGSAADVPHTVPDSGSRADRPGGLHVLDWTDERRAAVATVASAVPARRFSVTPTPSAPRETM</sequence>
<reference evidence="5 6" key="1">
    <citation type="submission" date="2023-09" db="EMBL/GenBank/DDBJ databases">
        <title>Genome completion map analysis of the actinomycetes C11-1.</title>
        <authorList>
            <person name="Qin P."/>
            <person name="Guan P."/>
        </authorList>
    </citation>
    <scope>NUCLEOTIDE SEQUENCE [LARGE SCALE GENOMIC DNA]</scope>
    <source>
        <strain evidence="5 6">C11-1</strain>
    </source>
</reference>
<dbReference type="Proteomes" id="UP001303236">
    <property type="component" value="Chromosome"/>
</dbReference>
<organism evidence="5 6">
    <name type="scientific">Streptomyces durocortorensis</name>
    <dbReference type="NCBI Taxonomy" id="2811104"/>
    <lineage>
        <taxon>Bacteria</taxon>
        <taxon>Bacillati</taxon>
        <taxon>Actinomycetota</taxon>
        <taxon>Actinomycetes</taxon>
        <taxon>Kitasatosporales</taxon>
        <taxon>Streptomycetaceae</taxon>
        <taxon>Streptomyces</taxon>
    </lineage>
</organism>
<dbReference type="InterPro" id="IPR008278">
    <property type="entry name" value="4-PPantetheinyl_Trfase_dom"/>
</dbReference>
<dbReference type="EMBL" id="CP134500">
    <property type="protein sequence ID" value="WNF30704.1"/>
    <property type="molecule type" value="Genomic_DNA"/>
</dbReference>
<dbReference type="Pfam" id="PF01648">
    <property type="entry name" value="ACPS"/>
    <property type="match status" value="1"/>
</dbReference>
<dbReference type="GO" id="GO:0016740">
    <property type="term" value="F:transferase activity"/>
    <property type="evidence" value="ECO:0007669"/>
    <property type="project" value="UniProtKB-KW"/>
</dbReference>
<evidence type="ECO:0000256" key="1">
    <source>
        <dbReference type="ARBA" id="ARBA00010990"/>
    </source>
</evidence>